<feature type="region of interest" description="Disordered" evidence="1">
    <location>
        <begin position="340"/>
        <end position="382"/>
    </location>
</feature>
<feature type="region of interest" description="Disordered" evidence="1">
    <location>
        <begin position="110"/>
        <end position="149"/>
    </location>
</feature>
<protein>
    <submittedName>
        <fullName evidence="2">Uncharacterized protein</fullName>
    </submittedName>
</protein>
<name>A0A1E3J610_9TREE</name>
<dbReference type="AlphaFoldDB" id="A0A1E3J610"/>
<reference evidence="2 3" key="1">
    <citation type="submission" date="2016-06" db="EMBL/GenBank/DDBJ databases">
        <title>Evolution of pathogenesis and genome organization in the Tremellales.</title>
        <authorList>
            <person name="Cuomo C."/>
            <person name="Litvintseva A."/>
            <person name="Heitman J."/>
            <person name="Chen Y."/>
            <person name="Sun S."/>
            <person name="Springer D."/>
            <person name="Dromer F."/>
            <person name="Young S."/>
            <person name="Zeng Q."/>
            <person name="Chapman S."/>
            <person name="Gujja S."/>
            <person name="Saif S."/>
            <person name="Birren B."/>
        </authorList>
    </citation>
    <scope>NUCLEOTIDE SEQUENCE [LARGE SCALE GENOMIC DNA]</scope>
    <source>
        <strain evidence="2 3">CBS 6273</strain>
    </source>
</reference>
<feature type="region of interest" description="Disordered" evidence="1">
    <location>
        <begin position="1"/>
        <end position="25"/>
    </location>
</feature>
<dbReference type="OrthoDB" id="10452253at2759"/>
<feature type="compositionally biased region" description="Polar residues" evidence="1">
    <location>
        <begin position="343"/>
        <end position="352"/>
    </location>
</feature>
<evidence type="ECO:0000313" key="3">
    <source>
        <dbReference type="Proteomes" id="UP000095149"/>
    </source>
</evidence>
<organism evidence="2 3">
    <name type="scientific">Cryptococcus amylolentus CBS 6273</name>
    <dbReference type="NCBI Taxonomy" id="1296118"/>
    <lineage>
        <taxon>Eukaryota</taxon>
        <taxon>Fungi</taxon>
        <taxon>Dikarya</taxon>
        <taxon>Basidiomycota</taxon>
        <taxon>Agaricomycotina</taxon>
        <taxon>Tremellomycetes</taxon>
        <taxon>Tremellales</taxon>
        <taxon>Cryptococcaceae</taxon>
        <taxon>Cryptococcus</taxon>
    </lineage>
</organism>
<sequence length="475" mass="50601">MDEDGKRVYDHPATYEEMRVPGGPELEPFLEFVSNTAAKKLKGTPRAGSSAMGALEALGDQQYHAGPSSLGAYPPNPVHPQAGSSAMGALEALEALEAIEALGDQQYHAGPSSLGAYYPPNPVNPHNQPGQPQQPLAGPSSHHGTSLLYPSSSVHPYTIPAMPAQPPVFGYHCPVPTQARQQLPPSMAGSHTVQRSQSHAQLNASLSPFVSAAAAQHQMMVPSVFEEGFGVPRTRRSSHQEVREKNRRFSQEYQQVSQLQQLYPDFASGQPSDSGLPSHIQPGFGSRLVAHQDLYGVAQAGNIHGPFNVNQIIYGGRSTQVGSSNDTVHLSQDHRLYAEGSAQAGTGPSSGMYQPASGAEYQDISPNTNLTSSVDSIPSPPNLTPEEMSNLLRCIDMSAVHLPQQQPIAYPEGCMDPRDIYLNYADGVHGAPGFGPPPFDLESLVVPHDDGCLKGAEEGSCFVAADPDAGLPLWQ</sequence>
<feature type="compositionally biased region" description="Polar residues" evidence="1">
    <location>
        <begin position="364"/>
        <end position="376"/>
    </location>
</feature>
<accession>A0A1E3J610</accession>
<evidence type="ECO:0000313" key="2">
    <source>
        <dbReference type="EMBL" id="ODN96300.1"/>
    </source>
</evidence>
<feature type="compositionally biased region" description="Low complexity" evidence="1">
    <location>
        <begin position="124"/>
        <end position="139"/>
    </location>
</feature>
<feature type="compositionally biased region" description="Basic and acidic residues" evidence="1">
    <location>
        <begin position="1"/>
        <end position="19"/>
    </location>
</feature>
<proteinExistence type="predicted"/>
<gene>
    <name evidence="2" type="ORF">I350_08320</name>
</gene>
<evidence type="ECO:0000256" key="1">
    <source>
        <dbReference type="SAM" id="MobiDB-lite"/>
    </source>
</evidence>
<feature type="region of interest" description="Disordered" evidence="1">
    <location>
        <begin position="181"/>
        <end position="200"/>
    </location>
</feature>
<dbReference type="EMBL" id="MEKH01000015">
    <property type="protein sequence ID" value="ODN96300.1"/>
    <property type="molecule type" value="Genomic_DNA"/>
</dbReference>
<comment type="caution">
    <text evidence="2">The sequence shown here is derived from an EMBL/GenBank/DDBJ whole genome shotgun (WGS) entry which is preliminary data.</text>
</comment>
<dbReference type="Proteomes" id="UP000095149">
    <property type="component" value="Unassembled WGS sequence"/>
</dbReference>